<comment type="caution">
    <text evidence="1">The sequence shown here is derived from an EMBL/GenBank/DDBJ whole genome shotgun (WGS) entry which is preliminary data.</text>
</comment>
<gene>
    <name evidence="1" type="ORF">Lisr_0510</name>
</gene>
<protein>
    <submittedName>
        <fullName evidence="1">Uncharacterized protein</fullName>
    </submittedName>
</protein>
<dbReference type="OrthoDB" id="5651653at2"/>
<dbReference type="RefSeq" id="WP_058500893.1">
    <property type="nucleotide sequence ID" value="NZ_CAAAJA010000012.1"/>
</dbReference>
<evidence type="ECO:0000313" key="1">
    <source>
        <dbReference type="EMBL" id="KTD32037.1"/>
    </source>
</evidence>
<dbReference type="Proteomes" id="UP000054761">
    <property type="component" value="Unassembled WGS sequence"/>
</dbReference>
<name>A0A0W0WIA1_9GAMM</name>
<dbReference type="PATRIC" id="fig|454.4.peg.538"/>
<dbReference type="AlphaFoldDB" id="A0A0W0WIA1"/>
<accession>A0A0W0WIA1</accession>
<reference evidence="1 2" key="1">
    <citation type="submission" date="2015-11" db="EMBL/GenBank/DDBJ databases">
        <title>Genomic analysis of 38 Legionella species identifies large and diverse effector repertoires.</title>
        <authorList>
            <person name="Burstein D."/>
            <person name="Amaro F."/>
            <person name="Zusman T."/>
            <person name="Lifshitz Z."/>
            <person name="Cohen O."/>
            <person name="Gilbert J.A."/>
            <person name="Pupko T."/>
            <person name="Shuman H.A."/>
            <person name="Segal G."/>
        </authorList>
    </citation>
    <scope>NUCLEOTIDE SEQUENCE [LARGE SCALE GENOMIC DNA]</scope>
    <source>
        <strain evidence="1 2">Bercovier 4</strain>
    </source>
</reference>
<organism evidence="1 2">
    <name type="scientific">Legionella israelensis</name>
    <dbReference type="NCBI Taxonomy" id="454"/>
    <lineage>
        <taxon>Bacteria</taxon>
        <taxon>Pseudomonadati</taxon>
        <taxon>Pseudomonadota</taxon>
        <taxon>Gammaproteobacteria</taxon>
        <taxon>Legionellales</taxon>
        <taxon>Legionellaceae</taxon>
        <taxon>Legionella</taxon>
    </lineage>
</organism>
<evidence type="ECO:0000313" key="2">
    <source>
        <dbReference type="Proteomes" id="UP000054761"/>
    </source>
</evidence>
<keyword evidence="2" id="KW-1185">Reference proteome</keyword>
<proteinExistence type="predicted"/>
<dbReference type="EMBL" id="LNYH01000016">
    <property type="protein sequence ID" value="KTD32037.1"/>
    <property type="molecule type" value="Genomic_DNA"/>
</dbReference>
<sequence>MPRKKPETIQERVLSNIADSLIAFLTDESENGREKILNAIKLAGRDYKGEEYNWLFTYWRKRKEIATHTERDIDDSLSIIPRLQALAKVFLDPTGGWKSTSYNTTLLFYFLGALENNTNPTTDPFFNSIVYDLAEPFKRKLQDSLHEHLITQKIAQEKARELESISDKAKKEALNFVHIFSNHEKAREYAMQKPQQISFALFFEKGKWQLAWYDVLGDDYSLEINKELNKQLSLYDEKDIIYDDAIKFECIKLRDAFIEKRKLFINPSASELSNIKSTFVLKGQKENYELYWYDNEGDCRQIDLAPYPSFLEYLNSQDKMDENNLPQLQALLRKLNPAVSTGISKARQTLEKFFKNQKIEGVNSFKLLVNPAVHALDNLISTFVIYKNRKGIRLEWYDAFGNGREISLEPYDKLISWLKAHEDIAEEDYPELKQQLLCIDTSQRINRDEFKKQLEECLLKGRPQVVKEEKNTSRLKDTLSFDLKDFQAQLEGCFNKKRNELKENAATLEKNNRHKNEEKLPGKLDLSKFDAVTCLFGHKKKPVEKTSLKNEETSALNQK</sequence>